<comment type="caution">
    <text evidence="1">The sequence shown here is derived from an EMBL/GenBank/DDBJ whole genome shotgun (WGS) entry which is preliminary data.</text>
</comment>
<organism evidence="1 2">
    <name type="scientific">Solanum bulbocastanum</name>
    <name type="common">Wild potato</name>
    <dbReference type="NCBI Taxonomy" id="147425"/>
    <lineage>
        <taxon>Eukaryota</taxon>
        <taxon>Viridiplantae</taxon>
        <taxon>Streptophyta</taxon>
        <taxon>Embryophyta</taxon>
        <taxon>Tracheophyta</taxon>
        <taxon>Spermatophyta</taxon>
        <taxon>Magnoliopsida</taxon>
        <taxon>eudicotyledons</taxon>
        <taxon>Gunneridae</taxon>
        <taxon>Pentapetalae</taxon>
        <taxon>asterids</taxon>
        <taxon>lamiids</taxon>
        <taxon>Solanales</taxon>
        <taxon>Solanaceae</taxon>
        <taxon>Solanoideae</taxon>
        <taxon>Solaneae</taxon>
        <taxon>Solanum</taxon>
    </lineage>
</organism>
<accession>A0AAN8U0R9</accession>
<evidence type="ECO:0000313" key="2">
    <source>
        <dbReference type="Proteomes" id="UP001371456"/>
    </source>
</evidence>
<dbReference type="PANTHER" id="PTHR32108">
    <property type="entry name" value="DNA-DIRECTED RNA POLYMERASE SUBUNIT ALPHA"/>
    <property type="match status" value="1"/>
</dbReference>
<keyword evidence="2" id="KW-1185">Reference proteome</keyword>
<proteinExistence type="predicted"/>
<reference evidence="1 2" key="1">
    <citation type="submission" date="2024-02" db="EMBL/GenBank/DDBJ databases">
        <title>de novo genome assembly of Solanum bulbocastanum strain 11H21.</title>
        <authorList>
            <person name="Hosaka A.J."/>
        </authorList>
    </citation>
    <scope>NUCLEOTIDE SEQUENCE [LARGE SCALE GENOMIC DNA]</scope>
    <source>
        <tissue evidence="1">Young leaves</tissue>
    </source>
</reference>
<evidence type="ECO:0008006" key="3">
    <source>
        <dbReference type="Google" id="ProtNLM"/>
    </source>
</evidence>
<dbReference type="EMBL" id="JBANQN010000003">
    <property type="protein sequence ID" value="KAK6794258.1"/>
    <property type="molecule type" value="Genomic_DNA"/>
</dbReference>
<gene>
    <name evidence="1" type="ORF">RDI58_007711</name>
</gene>
<dbReference type="PANTHER" id="PTHR32108:SF6">
    <property type="entry name" value="GAG-PRO"/>
    <property type="match status" value="1"/>
</dbReference>
<dbReference type="Proteomes" id="UP001371456">
    <property type="component" value="Unassembled WGS sequence"/>
</dbReference>
<dbReference type="AlphaFoldDB" id="A0AAN8U0R9"/>
<sequence length="111" mass="12823">MQIPRNNAPRLNFEKKPPRVFTPLCETRTQLFERLKDVGILHPVEAKTLNTSVEWYDPNKRCAYHSGVIGHDTEKCITLKPKIQYLINNEVVKLAHAPENVNTNPLPKHKE</sequence>
<protein>
    <recommendedName>
        <fullName evidence="3">Gag-pol polyprotein</fullName>
    </recommendedName>
</protein>
<evidence type="ECO:0000313" key="1">
    <source>
        <dbReference type="EMBL" id="KAK6794258.1"/>
    </source>
</evidence>
<name>A0AAN8U0R9_SOLBU</name>